<dbReference type="InterPro" id="IPR009935">
    <property type="entry name" value="DUF1467"/>
</dbReference>
<dbReference type="EMBL" id="LAZR01000058">
    <property type="protein sequence ID" value="KKN97328.1"/>
    <property type="molecule type" value="Genomic_DNA"/>
</dbReference>
<evidence type="ECO:0000256" key="1">
    <source>
        <dbReference type="SAM" id="Phobius"/>
    </source>
</evidence>
<feature type="transmembrane region" description="Helical" evidence="1">
    <location>
        <begin position="58"/>
        <end position="77"/>
    </location>
</feature>
<dbReference type="Pfam" id="PF07330">
    <property type="entry name" value="DUF1467"/>
    <property type="match status" value="1"/>
</dbReference>
<comment type="caution">
    <text evidence="2">The sequence shown here is derived from an EMBL/GenBank/DDBJ whole genome shotgun (WGS) entry which is preliminary data.</text>
</comment>
<keyword evidence="1" id="KW-0812">Transmembrane</keyword>
<evidence type="ECO:0000313" key="2">
    <source>
        <dbReference type="EMBL" id="KKN97328.1"/>
    </source>
</evidence>
<organism evidence="2">
    <name type="scientific">marine sediment metagenome</name>
    <dbReference type="NCBI Taxonomy" id="412755"/>
    <lineage>
        <taxon>unclassified sequences</taxon>
        <taxon>metagenomes</taxon>
        <taxon>ecological metagenomes</taxon>
    </lineage>
</organism>
<feature type="transmembrane region" description="Helical" evidence="1">
    <location>
        <begin position="6"/>
        <end position="26"/>
    </location>
</feature>
<gene>
    <name evidence="2" type="ORF">LCGC14_0157460</name>
</gene>
<dbReference type="AlphaFoldDB" id="A0A0F9XY53"/>
<protein>
    <submittedName>
        <fullName evidence="2">Uncharacterized protein</fullName>
    </submittedName>
</protein>
<reference evidence="2" key="1">
    <citation type="journal article" date="2015" name="Nature">
        <title>Complex archaea that bridge the gap between prokaryotes and eukaryotes.</title>
        <authorList>
            <person name="Spang A."/>
            <person name="Saw J.H."/>
            <person name="Jorgensen S.L."/>
            <person name="Zaremba-Niedzwiedzka K."/>
            <person name="Martijn J."/>
            <person name="Lind A.E."/>
            <person name="van Eijk R."/>
            <person name="Schleper C."/>
            <person name="Guy L."/>
            <person name="Ettema T.J."/>
        </authorList>
    </citation>
    <scope>NUCLEOTIDE SEQUENCE</scope>
</reference>
<accession>A0A0F9XY53</accession>
<sequence>MGWVSALAIYFIIWWVSLFVILPLGVRSQIEDDDVILGTAHSAPTHARMGRKLAQTTLLATVIFAVFYVVTQVYGFGPDDLPHIIPGT</sequence>
<keyword evidence="1" id="KW-1133">Transmembrane helix</keyword>
<proteinExistence type="predicted"/>
<keyword evidence="1" id="KW-0472">Membrane</keyword>
<name>A0A0F9XY53_9ZZZZ</name>